<comment type="pathway">
    <text evidence="1">Bacterial outer membrane biogenesis; lipooligosaccharide biosynthesis.</text>
</comment>
<evidence type="ECO:0000313" key="6">
    <source>
        <dbReference type="Proteomes" id="UP001617669"/>
    </source>
</evidence>
<gene>
    <name evidence="5" type="ORF">ACIKP9_00415</name>
</gene>
<reference evidence="5 6" key="1">
    <citation type="submission" date="2024-11" db="EMBL/GenBank/DDBJ databases">
        <authorList>
            <person name="Kaparullina E.N."/>
            <person name="Delegan Y.A."/>
            <person name="Doronina N.V."/>
        </authorList>
    </citation>
    <scope>NUCLEOTIDE SEQUENCE [LARGE SCALE GENOMIC DNA]</scope>
    <source>
        <strain evidence="5 6">7sh_L</strain>
    </source>
</reference>
<keyword evidence="6" id="KW-1185">Reference proteome</keyword>
<evidence type="ECO:0000256" key="2">
    <source>
        <dbReference type="ARBA" id="ARBA00005222"/>
    </source>
</evidence>
<evidence type="ECO:0000259" key="4">
    <source>
        <dbReference type="Pfam" id="PF01755"/>
    </source>
</evidence>
<dbReference type="CDD" id="cd06532">
    <property type="entry name" value="Glyco_transf_25"/>
    <property type="match status" value="1"/>
</dbReference>
<comment type="pathway">
    <text evidence="2">Glycan metabolism; lacto-N-neotetraose biosynthesis.</text>
</comment>
<proteinExistence type="predicted"/>
<evidence type="ECO:0000313" key="5">
    <source>
        <dbReference type="EMBL" id="MFJ5444682.1"/>
    </source>
</evidence>
<dbReference type="Proteomes" id="UP001617669">
    <property type="component" value="Unassembled WGS sequence"/>
</dbReference>
<comment type="caution">
    <text evidence="5">The sequence shown here is derived from an EMBL/GenBank/DDBJ whole genome shotgun (WGS) entry which is preliminary data.</text>
</comment>
<dbReference type="RefSeq" id="WP_400877812.1">
    <property type="nucleotide sequence ID" value="NZ_JBIWXY010000001.1"/>
</dbReference>
<organism evidence="5 6">
    <name type="scientific">Methylobacillus methanolivorans</name>
    <dbReference type="NCBI Taxonomy" id="1848927"/>
    <lineage>
        <taxon>Bacteria</taxon>
        <taxon>Pseudomonadati</taxon>
        <taxon>Pseudomonadota</taxon>
        <taxon>Betaproteobacteria</taxon>
        <taxon>Nitrosomonadales</taxon>
        <taxon>Methylophilaceae</taxon>
        <taxon>Methylobacillus</taxon>
    </lineage>
</organism>
<feature type="domain" description="Glycosyl transferase family 25" evidence="4">
    <location>
        <begin position="1"/>
        <end position="184"/>
    </location>
</feature>
<name>A0ABW8GHN4_9PROT</name>
<dbReference type="EMBL" id="JBIWXY010000001">
    <property type="protein sequence ID" value="MFJ5444682.1"/>
    <property type="molecule type" value="Genomic_DNA"/>
</dbReference>
<evidence type="ECO:0000256" key="3">
    <source>
        <dbReference type="ARBA" id="ARBA00022985"/>
    </source>
</evidence>
<keyword evidence="3" id="KW-0448">Lipopolysaccharide biosynthesis</keyword>
<sequence length="270" mass="31415">MIPIYIISLVNDIDKRNIISKKLNDLNLEYQFIDAIHGKSLSQDFINKLSYKGKLLTRGYLATPGEIGCTLSHLKAYKLILKNNNKWTCILEDDAILDENFSTFIKNFNNEVKNLDKDNLYILGGQDGIEKTKYISRSIWSKQYIGKQKFYKTIKSEEFIFRTCCYVISKNTANNLATTLESNFYLADDWLNYRKLKLFTNIYIADIVHHPLDLSNSAIEHERLHAISNRALKSSSKIKSLLKNLDFINVRQHIFSYAKSTLSQLKRLYF</sequence>
<dbReference type="InterPro" id="IPR002654">
    <property type="entry name" value="Glyco_trans_25"/>
</dbReference>
<protein>
    <submittedName>
        <fullName evidence="5">Glycosyltransferase family 25 protein</fullName>
    </submittedName>
</protein>
<accession>A0ABW8GHN4</accession>
<evidence type="ECO:0000256" key="1">
    <source>
        <dbReference type="ARBA" id="ARBA00005068"/>
    </source>
</evidence>
<dbReference type="Pfam" id="PF01755">
    <property type="entry name" value="Glyco_transf_25"/>
    <property type="match status" value="1"/>
</dbReference>